<organism evidence="1 2">
    <name type="scientific">Burkholderia singularis</name>
    <dbReference type="NCBI Taxonomy" id="1503053"/>
    <lineage>
        <taxon>Bacteria</taxon>
        <taxon>Pseudomonadati</taxon>
        <taxon>Pseudomonadota</taxon>
        <taxon>Betaproteobacteria</taxon>
        <taxon>Burkholderiales</taxon>
        <taxon>Burkholderiaceae</taxon>
        <taxon>Burkholderia</taxon>
        <taxon>pseudomallei group</taxon>
    </lineage>
</organism>
<evidence type="ECO:0000313" key="2">
    <source>
        <dbReference type="Proteomes" id="UP000198460"/>
    </source>
</evidence>
<accession>A0A238H8U6</accession>
<dbReference type="Proteomes" id="UP000198460">
    <property type="component" value="Unassembled WGS sequence"/>
</dbReference>
<reference evidence="1 2" key="1">
    <citation type="submission" date="2017-04" db="EMBL/GenBank/DDBJ databases">
        <authorList>
            <person name="Afonso C.L."/>
            <person name="Miller P.J."/>
            <person name="Scott M.A."/>
            <person name="Spackman E."/>
            <person name="Goraichik I."/>
            <person name="Dimitrov K.M."/>
            <person name="Suarez D.L."/>
            <person name="Swayne D.E."/>
        </authorList>
    </citation>
    <scope>NUCLEOTIDE SEQUENCE [LARGE SCALE GENOMIC DNA]</scope>
    <source>
        <strain evidence="1">LMG 28154</strain>
    </source>
</reference>
<gene>
    <name evidence="1" type="ORF">BSIN_0658</name>
</gene>
<proteinExistence type="predicted"/>
<name>A0A238H8U6_9BURK</name>
<protein>
    <submittedName>
        <fullName evidence="1">Uncharacterized protein</fullName>
    </submittedName>
</protein>
<dbReference type="EMBL" id="FXAN01000083">
    <property type="protein sequence ID" value="SMG01759.1"/>
    <property type="molecule type" value="Genomic_DNA"/>
</dbReference>
<dbReference type="AlphaFoldDB" id="A0A238H8U6"/>
<evidence type="ECO:0000313" key="1">
    <source>
        <dbReference type="EMBL" id="SMG01759.1"/>
    </source>
</evidence>
<sequence>MFLQVRSVAKALLRIQPAPCNCLSIFRFLSPLAQQRGGVAARGIDYDRGSNPRRA</sequence>